<dbReference type="InterPro" id="IPR007037">
    <property type="entry name" value="SIP_rossman_dom"/>
</dbReference>
<feature type="domain" description="FAD-binding FR-type" evidence="2">
    <location>
        <begin position="13"/>
        <end position="147"/>
    </location>
</feature>
<dbReference type="InterPro" id="IPR017938">
    <property type="entry name" value="Riboflavin_synthase-like_b-brl"/>
</dbReference>
<dbReference type="Proteomes" id="UP000806528">
    <property type="component" value="Unassembled WGS sequence"/>
</dbReference>
<dbReference type="SUPFAM" id="SSF46785">
    <property type="entry name" value="Winged helix' DNA-binding domain"/>
    <property type="match status" value="1"/>
</dbReference>
<dbReference type="Gene3D" id="3.40.50.80">
    <property type="entry name" value="Nucleotide-binding domain of ferredoxin-NADP reductase (FNR) module"/>
    <property type="match status" value="1"/>
</dbReference>
<evidence type="ECO:0000259" key="2">
    <source>
        <dbReference type="PROSITE" id="PS51384"/>
    </source>
</evidence>
<comment type="caution">
    <text evidence="3">The sequence shown here is derived from an EMBL/GenBank/DDBJ whole genome shotgun (WGS) entry which is preliminary data.</text>
</comment>
<evidence type="ECO:0000256" key="1">
    <source>
        <dbReference type="SAM" id="MobiDB-lite"/>
    </source>
</evidence>
<evidence type="ECO:0000313" key="4">
    <source>
        <dbReference type="Proteomes" id="UP000806528"/>
    </source>
</evidence>
<dbReference type="Gene3D" id="2.40.30.10">
    <property type="entry name" value="Translation factors"/>
    <property type="match status" value="1"/>
</dbReference>
<proteinExistence type="predicted"/>
<name>A0ABR9PAD4_9ACTN</name>
<dbReference type="InterPro" id="IPR039261">
    <property type="entry name" value="FNR_nucleotide-bd"/>
</dbReference>
<sequence length="596" mass="64088">MPRTSRPLQIHPIVLRRAEVLRVADISPNMRRITLTGDDLTVGEMGEGFHRPAFRSDGFDDHVKLVVPPADGALPRIGTQEEQRFAWNPEALAQTRDYTVRAWDPEANTFDVDFVRHSHGLAAAWAFRAEPGDAIHFAGPKSCALRNDAAEWHLLAGDETALPAIGRWLEEAPEGTRGHVIVEVPTEEDRQEIATAADVRIDWLVRGDTPAGTSTLLSDAVRQLSLPDVRVYAWVGGEAMTIAPIRRYLRKELELPKEDVEVVGYWRRPKAAGAQQSAQRDNAESLTPAHSAEGEETSAEVLHDVHEMTELGPPMVTRAAATLGIAPTVAQGTTTLEGIARETGVEPALLRPLLDAMCALGLLERDGDHHRNTARSGVLMEDSVLDKLSLDNPANREALALADLVDVLRSGAPSARVGTIPWHGRRETDRPLDSALQDRAADQLQFVVGPLSRTAPVSGARTLAVAGDAAPFVASHIAQGRTVHLPGTAEPEWPANDCTVLVSALEGRTDEEAAGLLRSALAASPAVVLAERACDKAPSDDHAAEYALTSLTITGSPLRTRDRIGELLRSAGATKVETTTLGWGFGPFGTVTVAHA</sequence>
<dbReference type="InterPro" id="IPR017927">
    <property type="entry name" value="FAD-bd_FR_type"/>
</dbReference>
<dbReference type="InterPro" id="IPR029063">
    <property type="entry name" value="SAM-dependent_MTases_sf"/>
</dbReference>
<dbReference type="CDD" id="cd06193">
    <property type="entry name" value="siderophore_interacting"/>
    <property type="match status" value="1"/>
</dbReference>
<dbReference type="Pfam" id="PF04954">
    <property type="entry name" value="SIP"/>
    <property type="match status" value="1"/>
</dbReference>
<feature type="region of interest" description="Disordered" evidence="1">
    <location>
        <begin position="271"/>
        <end position="298"/>
    </location>
</feature>
<accession>A0ABR9PAD4</accession>
<dbReference type="Gene3D" id="1.10.10.10">
    <property type="entry name" value="Winged helix-like DNA-binding domain superfamily/Winged helix DNA-binding domain"/>
    <property type="match status" value="1"/>
</dbReference>
<dbReference type="SUPFAM" id="SSF63380">
    <property type="entry name" value="Riboflavin synthase domain-like"/>
    <property type="match status" value="1"/>
</dbReference>
<dbReference type="Gene3D" id="3.40.50.150">
    <property type="entry name" value="Vaccinia Virus protein VP39"/>
    <property type="match status" value="1"/>
</dbReference>
<dbReference type="Pfam" id="PF08021">
    <property type="entry name" value="FAD_binding_9"/>
    <property type="match status" value="1"/>
</dbReference>
<dbReference type="Gene3D" id="1.10.287.1350">
    <property type="match status" value="1"/>
</dbReference>
<dbReference type="PANTHER" id="PTHR30157">
    <property type="entry name" value="FERRIC REDUCTASE, NADPH-DEPENDENT"/>
    <property type="match status" value="1"/>
</dbReference>
<dbReference type="PROSITE" id="PS51384">
    <property type="entry name" value="FAD_FR"/>
    <property type="match status" value="1"/>
</dbReference>
<dbReference type="InterPro" id="IPR036390">
    <property type="entry name" value="WH_DNA-bd_sf"/>
</dbReference>
<keyword evidence="4" id="KW-1185">Reference proteome</keyword>
<protein>
    <submittedName>
        <fullName evidence="3">Siderophore-interacting protein</fullName>
    </submittedName>
</protein>
<dbReference type="RefSeq" id="WP_193123409.1">
    <property type="nucleotide sequence ID" value="NZ_JADBGI010000018.1"/>
</dbReference>
<dbReference type="EMBL" id="JADBGI010000018">
    <property type="protein sequence ID" value="MBE3000805.1"/>
    <property type="molecule type" value="Genomic_DNA"/>
</dbReference>
<dbReference type="PANTHER" id="PTHR30157:SF0">
    <property type="entry name" value="NADPH-DEPENDENT FERRIC-CHELATE REDUCTASE"/>
    <property type="match status" value="1"/>
</dbReference>
<evidence type="ECO:0000313" key="3">
    <source>
        <dbReference type="EMBL" id="MBE3000805.1"/>
    </source>
</evidence>
<gene>
    <name evidence="3" type="ORF">IDM40_19210</name>
</gene>
<organism evidence="3 4">
    <name type="scientific">Nocardiopsis coralli</name>
    <dbReference type="NCBI Taxonomy" id="2772213"/>
    <lineage>
        <taxon>Bacteria</taxon>
        <taxon>Bacillati</taxon>
        <taxon>Actinomycetota</taxon>
        <taxon>Actinomycetes</taxon>
        <taxon>Streptosporangiales</taxon>
        <taxon>Nocardiopsidaceae</taxon>
        <taxon>Nocardiopsis</taxon>
    </lineage>
</organism>
<reference evidence="3 4" key="1">
    <citation type="submission" date="2020-09" db="EMBL/GenBank/DDBJ databases">
        <title>Diversity and distribution of actinomycetes associated with coral in the coast of Hainan.</title>
        <authorList>
            <person name="Li F."/>
        </authorList>
    </citation>
    <scope>NUCLEOTIDE SEQUENCE [LARGE SCALE GENOMIC DNA]</scope>
    <source>
        <strain evidence="3 4">HNM0947</strain>
    </source>
</reference>
<dbReference type="InterPro" id="IPR039374">
    <property type="entry name" value="SIP_fam"/>
</dbReference>
<dbReference type="InterPro" id="IPR013113">
    <property type="entry name" value="SIP_FAD-bd"/>
</dbReference>
<dbReference type="InterPro" id="IPR036388">
    <property type="entry name" value="WH-like_DNA-bd_sf"/>
</dbReference>